<keyword evidence="3" id="KW-0804">Transcription</keyword>
<dbReference type="RefSeq" id="WP_225427586.1">
    <property type="nucleotide sequence ID" value="NZ_AZEY01000014.1"/>
</dbReference>
<keyword evidence="2 4" id="KW-0238">DNA-binding</keyword>
<dbReference type="PATRIC" id="fig|1423739.3.peg.1662"/>
<comment type="caution">
    <text evidence="6">The sequence shown here is derived from an EMBL/GenBank/DDBJ whole genome shotgun (WGS) entry which is preliminary data.</text>
</comment>
<evidence type="ECO:0000256" key="4">
    <source>
        <dbReference type="PROSITE-ProRule" id="PRU00335"/>
    </source>
</evidence>
<dbReference type="Gene3D" id="1.10.357.10">
    <property type="entry name" value="Tetracycline Repressor, domain 2"/>
    <property type="match status" value="1"/>
</dbReference>
<dbReference type="Gene3D" id="1.10.10.60">
    <property type="entry name" value="Homeodomain-like"/>
    <property type="match status" value="1"/>
</dbReference>
<proteinExistence type="predicted"/>
<dbReference type="Proteomes" id="UP000052013">
    <property type="component" value="Unassembled WGS sequence"/>
</dbReference>
<evidence type="ECO:0000313" key="7">
    <source>
        <dbReference type="Proteomes" id="UP000052013"/>
    </source>
</evidence>
<feature type="DNA-binding region" description="H-T-H motif" evidence="4">
    <location>
        <begin position="33"/>
        <end position="52"/>
    </location>
</feature>
<protein>
    <submittedName>
        <fullName evidence="6">Regulatory protein TetR</fullName>
    </submittedName>
</protein>
<sequence>MMVQKRRRGADLEQAIYQATLQILKSKGFLNLNFADVADLAKTSKSVIYRRWQTPFSLAIAAIQDKIKTENHGRTDELTLTGHSLREDLLQLLHRFIISMQAFRDFRIAELLGEATQKQNTTIQQLISEGNAIDLNALDHVLERAKKRGEIIKTDLPEEIKLLPFDWLRFHLFTNQPLTEHKLELLIDDVLLPSYHYESRINPTQ</sequence>
<evidence type="ECO:0000256" key="1">
    <source>
        <dbReference type="ARBA" id="ARBA00023015"/>
    </source>
</evidence>
<dbReference type="STRING" id="1423739.FC85_GL001584"/>
<keyword evidence="1" id="KW-0805">Transcription regulation</keyword>
<evidence type="ECO:0000259" key="5">
    <source>
        <dbReference type="PROSITE" id="PS50977"/>
    </source>
</evidence>
<accession>A0A0R1SKE6</accession>
<evidence type="ECO:0000256" key="2">
    <source>
        <dbReference type="ARBA" id="ARBA00023125"/>
    </source>
</evidence>
<dbReference type="InterPro" id="IPR001647">
    <property type="entry name" value="HTH_TetR"/>
</dbReference>
<dbReference type="InterPro" id="IPR009057">
    <property type="entry name" value="Homeodomain-like_sf"/>
</dbReference>
<dbReference type="SUPFAM" id="SSF46689">
    <property type="entry name" value="Homeodomain-like"/>
    <property type="match status" value="1"/>
</dbReference>
<feature type="domain" description="HTH tetR-type" evidence="5">
    <location>
        <begin position="10"/>
        <end position="70"/>
    </location>
</feature>
<dbReference type="InterPro" id="IPR036271">
    <property type="entry name" value="Tet_transcr_reg_TetR-rel_C_sf"/>
</dbReference>
<reference evidence="6 7" key="1">
    <citation type="journal article" date="2015" name="Genome Announc.">
        <title>Expanding the biotechnology potential of lactobacilli through comparative genomics of 213 strains and associated genera.</title>
        <authorList>
            <person name="Sun Z."/>
            <person name="Harris H.M."/>
            <person name="McCann A."/>
            <person name="Guo C."/>
            <person name="Argimon S."/>
            <person name="Zhang W."/>
            <person name="Yang X."/>
            <person name="Jeffery I.B."/>
            <person name="Cooney J.C."/>
            <person name="Kagawa T.F."/>
            <person name="Liu W."/>
            <person name="Song Y."/>
            <person name="Salvetti E."/>
            <person name="Wrobel A."/>
            <person name="Rasinkangas P."/>
            <person name="Parkhill J."/>
            <person name="Rea M.C."/>
            <person name="O'Sullivan O."/>
            <person name="Ritari J."/>
            <person name="Douillard F.P."/>
            <person name="Paul Ross R."/>
            <person name="Yang R."/>
            <person name="Briner A.E."/>
            <person name="Felis G.E."/>
            <person name="de Vos W.M."/>
            <person name="Barrangou R."/>
            <person name="Klaenhammer T.R."/>
            <person name="Caufield P.W."/>
            <person name="Cui Y."/>
            <person name="Zhang H."/>
            <person name="O'Toole P.W."/>
        </authorList>
    </citation>
    <scope>NUCLEOTIDE SEQUENCE [LARGE SCALE GENOMIC DNA]</scope>
    <source>
        <strain evidence="6 7">DSM 14421</strain>
    </source>
</reference>
<dbReference type="EMBL" id="AZEY01000014">
    <property type="protein sequence ID" value="KRL69225.1"/>
    <property type="molecule type" value="Genomic_DNA"/>
</dbReference>
<gene>
    <name evidence="6" type="ORF">FC85_GL001584</name>
</gene>
<dbReference type="PROSITE" id="PS50977">
    <property type="entry name" value="HTH_TETR_2"/>
    <property type="match status" value="1"/>
</dbReference>
<dbReference type="Pfam" id="PF16859">
    <property type="entry name" value="TetR_C_11"/>
    <property type="match status" value="1"/>
</dbReference>
<evidence type="ECO:0000313" key="6">
    <source>
        <dbReference type="EMBL" id="KRL69225.1"/>
    </source>
</evidence>
<organism evidence="6 7">
    <name type="scientific">Lentilactobacillus diolivorans DSM 14421</name>
    <dbReference type="NCBI Taxonomy" id="1423739"/>
    <lineage>
        <taxon>Bacteria</taxon>
        <taxon>Bacillati</taxon>
        <taxon>Bacillota</taxon>
        <taxon>Bacilli</taxon>
        <taxon>Lactobacillales</taxon>
        <taxon>Lactobacillaceae</taxon>
        <taxon>Lentilactobacillus</taxon>
    </lineage>
</organism>
<name>A0A0R1SKE6_9LACO</name>
<dbReference type="GO" id="GO:0003677">
    <property type="term" value="F:DNA binding"/>
    <property type="evidence" value="ECO:0007669"/>
    <property type="project" value="UniProtKB-UniRule"/>
</dbReference>
<dbReference type="InterPro" id="IPR011075">
    <property type="entry name" value="TetR_C"/>
</dbReference>
<evidence type="ECO:0000256" key="3">
    <source>
        <dbReference type="ARBA" id="ARBA00023163"/>
    </source>
</evidence>
<dbReference type="AlphaFoldDB" id="A0A0R1SKE6"/>
<dbReference type="SUPFAM" id="SSF48498">
    <property type="entry name" value="Tetracyclin repressor-like, C-terminal domain"/>
    <property type="match status" value="1"/>
</dbReference>